<protein>
    <recommendedName>
        <fullName evidence="9">Dof zinc finger protein</fullName>
    </recommendedName>
</protein>
<evidence type="ECO:0000256" key="3">
    <source>
        <dbReference type="ARBA" id="ARBA00022833"/>
    </source>
</evidence>
<feature type="compositionally biased region" description="Polar residues" evidence="10">
    <location>
        <begin position="125"/>
        <end position="138"/>
    </location>
</feature>
<feature type="domain" description="Dof-type" evidence="11">
    <location>
        <begin position="183"/>
        <end position="237"/>
    </location>
</feature>
<reference evidence="12 13" key="1">
    <citation type="submission" date="2021-05" db="EMBL/GenBank/DDBJ databases">
        <title>Genome Assembly of Synthetic Allotetraploid Brassica napus Reveals Homoeologous Exchanges between Subgenomes.</title>
        <authorList>
            <person name="Davis J.T."/>
        </authorList>
    </citation>
    <scope>NUCLEOTIDE SEQUENCE [LARGE SCALE GENOMIC DNA]</scope>
    <source>
        <strain evidence="13">cv. Da-Ae</strain>
        <tissue evidence="12">Seedling</tissue>
    </source>
</reference>
<keyword evidence="2 8" id="KW-0863">Zinc-finger</keyword>
<name>A0ABQ7XEG7_BRANA</name>
<comment type="caution">
    <text evidence="12">The sequence shown here is derived from an EMBL/GenBank/DDBJ whole genome shotgun (WGS) entry which is preliminary data.</text>
</comment>
<feature type="non-terminal residue" evidence="12">
    <location>
        <position position="1"/>
    </location>
</feature>
<comment type="function">
    <text evidence="9">Transcription factor that binds specifically to a 5'-AA[AG]G-3' consensus core sequence.</text>
</comment>
<keyword evidence="3 9" id="KW-0862">Zinc</keyword>
<keyword evidence="6 9" id="KW-0804">Transcription</keyword>
<evidence type="ECO:0000256" key="9">
    <source>
        <dbReference type="RuleBase" id="RU369094"/>
    </source>
</evidence>
<dbReference type="InterPro" id="IPR003851">
    <property type="entry name" value="Znf_Dof"/>
</dbReference>
<keyword evidence="5 8" id="KW-0238">DNA-binding</keyword>
<dbReference type="PROSITE" id="PS01361">
    <property type="entry name" value="ZF_DOF_1"/>
    <property type="match status" value="1"/>
</dbReference>
<dbReference type="PANTHER" id="PTHR31992:SF363">
    <property type="entry name" value="DOF ZINC FINGER PROTEIN"/>
    <property type="match status" value="1"/>
</dbReference>
<evidence type="ECO:0000256" key="2">
    <source>
        <dbReference type="ARBA" id="ARBA00022771"/>
    </source>
</evidence>
<keyword evidence="1 9" id="KW-0479">Metal-binding</keyword>
<dbReference type="Proteomes" id="UP000824890">
    <property type="component" value="Unassembled WGS sequence"/>
</dbReference>
<gene>
    <name evidence="12" type="ORF">HID58_078979</name>
</gene>
<evidence type="ECO:0000256" key="1">
    <source>
        <dbReference type="ARBA" id="ARBA00022723"/>
    </source>
</evidence>
<proteinExistence type="predicted"/>
<dbReference type="PROSITE" id="PS50884">
    <property type="entry name" value="ZF_DOF_2"/>
    <property type="match status" value="2"/>
</dbReference>
<dbReference type="EMBL" id="JAGKQM010000473">
    <property type="protein sequence ID" value="KAH0854327.1"/>
    <property type="molecule type" value="Genomic_DNA"/>
</dbReference>
<sequence length="367" mass="41880">ILREMDKLVSVKKPSRRMCPRCHSHNTKFCYIVNSSQPRYTCRHCRRFWIHRWALRNIPMGGERGRKTKRPKIDQPSVSQVNSVENHFGSLSVVLALPARNAPPMDHMEVSDGSFYQGYHDVGSNGANQEDPNKNLNASTDQMIKNNNQKQQQIPVNILTEMDKLNVFVRGDNQVNEEKPPARVCPRCDSDNTKFCYYNNYSLSQPRYSCKNCRRYWTHGGTLRNIPIGGSGRKTKRPKIDQPSAENQQVNNHQPFLHGQETNEFVGTFNGSSSSDVVVGNHFGFHEIHGAMVNNVPPVRSFPPMEALHISDVSSRQDYYDVGSNDLIDNPLINRPTEDDLNMWNESYNNTMNVNHNASTSGRRGYL</sequence>
<dbReference type="Pfam" id="PF02701">
    <property type="entry name" value="Zn_ribbon_Dof"/>
    <property type="match status" value="2"/>
</dbReference>
<evidence type="ECO:0000259" key="11">
    <source>
        <dbReference type="PROSITE" id="PS50884"/>
    </source>
</evidence>
<evidence type="ECO:0000256" key="5">
    <source>
        <dbReference type="ARBA" id="ARBA00023125"/>
    </source>
</evidence>
<evidence type="ECO:0000256" key="7">
    <source>
        <dbReference type="ARBA" id="ARBA00023242"/>
    </source>
</evidence>
<evidence type="ECO:0000256" key="4">
    <source>
        <dbReference type="ARBA" id="ARBA00023015"/>
    </source>
</evidence>
<evidence type="ECO:0000256" key="6">
    <source>
        <dbReference type="ARBA" id="ARBA00023163"/>
    </source>
</evidence>
<dbReference type="InterPro" id="IPR045174">
    <property type="entry name" value="Dof"/>
</dbReference>
<feature type="region of interest" description="Disordered" evidence="10">
    <location>
        <begin position="119"/>
        <end position="138"/>
    </location>
</feature>
<keyword evidence="7 8" id="KW-0539">Nucleus</keyword>
<evidence type="ECO:0000313" key="13">
    <source>
        <dbReference type="Proteomes" id="UP000824890"/>
    </source>
</evidence>
<dbReference type="PANTHER" id="PTHR31992">
    <property type="entry name" value="DOF ZINC FINGER PROTEIN DOF1.4-RELATED"/>
    <property type="match status" value="1"/>
</dbReference>
<evidence type="ECO:0000256" key="10">
    <source>
        <dbReference type="SAM" id="MobiDB-lite"/>
    </source>
</evidence>
<keyword evidence="13" id="KW-1185">Reference proteome</keyword>
<evidence type="ECO:0000313" key="12">
    <source>
        <dbReference type="EMBL" id="KAH0854327.1"/>
    </source>
</evidence>
<comment type="subcellular location">
    <subcellularLocation>
        <location evidence="8 9">Nucleus</location>
    </subcellularLocation>
</comment>
<organism evidence="12 13">
    <name type="scientific">Brassica napus</name>
    <name type="common">Rape</name>
    <dbReference type="NCBI Taxonomy" id="3708"/>
    <lineage>
        <taxon>Eukaryota</taxon>
        <taxon>Viridiplantae</taxon>
        <taxon>Streptophyta</taxon>
        <taxon>Embryophyta</taxon>
        <taxon>Tracheophyta</taxon>
        <taxon>Spermatophyta</taxon>
        <taxon>Magnoliopsida</taxon>
        <taxon>eudicotyledons</taxon>
        <taxon>Gunneridae</taxon>
        <taxon>Pentapetalae</taxon>
        <taxon>rosids</taxon>
        <taxon>malvids</taxon>
        <taxon>Brassicales</taxon>
        <taxon>Brassicaceae</taxon>
        <taxon>Brassiceae</taxon>
        <taxon>Brassica</taxon>
    </lineage>
</organism>
<evidence type="ECO:0000256" key="8">
    <source>
        <dbReference type="PROSITE-ProRule" id="PRU00071"/>
    </source>
</evidence>
<feature type="region of interest" description="Disordered" evidence="10">
    <location>
        <begin position="227"/>
        <end position="248"/>
    </location>
</feature>
<accession>A0ABQ7XEG7</accession>
<keyword evidence="4 9" id="KW-0805">Transcription regulation</keyword>
<feature type="domain" description="Dof-type" evidence="11">
    <location>
        <begin position="17"/>
        <end position="69"/>
    </location>
</feature>